<dbReference type="InterPro" id="IPR010987">
    <property type="entry name" value="Glutathione-S-Trfase_C-like"/>
</dbReference>
<dbReference type="InterPro" id="IPR036249">
    <property type="entry name" value="Thioredoxin-like_sf"/>
</dbReference>
<reference evidence="4" key="1">
    <citation type="submission" date="2022-03" db="EMBL/GenBank/DDBJ databases">
        <title>Identification of a novel bacterium isolated from mangrove sediments.</title>
        <authorList>
            <person name="Pan X."/>
        </authorList>
    </citation>
    <scope>NUCLEOTIDE SEQUENCE</scope>
    <source>
        <strain evidence="4">B2580</strain>
    </source>
</reference>
<evidence type="ECO:0000259" key="3">
    <source>
        <dbReference type="PROSITE" id="PS50405"/>
    </source>
</evidence>
<dbReference type="CDD" id="cd03057">
    <property type="entry name" value="GST_N_Beta"/>
    <property type="match status" value="1"/>
</dbReference>
<dbReference type="SUPFAM" id="SSF47616">
    <property type="entry name" value="GST C-terminal domain-like"/>
    <property type="match status" value="1"/>
</dbReference>
<dbReference type="EMBL" id="JALHLE010000042">
    <property type="protein sequence ID" value="MCJ2180744.1"/>
    <property type="molecule type" value="Genomic_DNA"/>
</dbReference>
<dbReference type="InterPro" id="IPR004046">
    <property type="entry name" value="GST_C"/>
</dbReference>
<dbReference type="SFLD" id="SFLDG01150">
    <property type="entry name" value="Main.1:_Beta-like"/>
    <property type="match status" value="1"/>
</dbReference>
<protein>
    <submittedName>
        <fullName evidence="4">Glutathione S-transferase family protein</fullName>
    </submittedName>
</protein>
<dbReference type="Pfam" id="PF02798">
    <property type="entry name" value="GST_N"/>
    <property type="match status" value="1"/>
</dbReference>
<dbReference type="Pfam" id="PF00043">
    <property type="entry name" value="GST_C"/>
    <property type="match status" value="1"/>
</dbReference>
<dbReference type="PROSITE" id="PS50405">
    <property type="entry name" value="GST_CTER"/>
    <property type="match status" value="1"/>
</dbReference>
<sequence>MGQEPVVHAYFAPGACSRVMLHALEEAGLAFEGHPLALMRGEQKSPEYLAINPKGKVPALVVDGDLLTENGAIAWYLANRFPEAGMLPGLDDPVTAAQALGDLIWCGGTLHPIVRRMMRPALFNESDPDGTRALAAAELGVTARDLDARLEGQDWWYGDTWSLVDTYVAWAFSIAAICGFPLSEYPNLASHTKRLSEKETFKRVVAREKEAVATHDIPLPPGASL</sequence>
<dbReference type="Gene3D" id="1.20.1050.10">
    <property type="match status" value="1"/>
</dbReference>
<evidence type="ECO:0000259" key="2">
    <source>
        <dbReference type="PROSITE" id="PS50404"/>
    </source>
</evidence>
<feature type="domain" description="GST C-terminal" evidence="3">
    <location>
        <begin position="92"/>
        <end position="219"/>
    </location>
</feature>
<dbReference type="PROSITE" id="PS50404">
    <property type="entry name" value="GST_NTER"/>
    <property type="match status" value="1"/>
</dbReference>
<keyword evidence="5" id="KW-1185">Reference proteome</keyword>
<dbReference type="InterPro" id="IPR036282">
    <property type="entry name" value="Glutathione-S-Trfase_C_sf"/>
</dbReference>
<evidence type="ECO:0000313" key="4">
    <source>
        <dbReference type="EMBL" id="MCJ2180744.1"/>
    </source>
</evidence>
<dbReference type="InterPro" id="IPR004045">
    <property type="entry name" value="Glutathione_S-Trfase_N"/>
</dbReference>
<evidence type="ECO:0000256" key="1">
    <source>
        <dbReference type="RuleBase" id="RU003494"/>
    </source>
</evidence>
<dbReference type="SUPFAM" id="SSF52833">
    <property type="entry name" value="Thioredoxin-like"/>
    <property type="match status" value="1"/>
</dbReference>
<evidence type="ECO:0000313" key="5">
    <source>
        <dbReference type="Proteomes" id="UP001162880"/>
    </source>
</evidence>
<feature type="domain" description="GST N-terminal" evidence="2">
    <location>
        <begin position="4"/>
        <end position="85"/>
    </location>
</feature>
<dbReference type="RefSeq" id="WP_243996193.1">
    <property type="nucleotide sequence ID" value="NZ_JALHLE010000042.1"/>
</dbReference>
<dbReference type="Gene3D" id="3.40.30.10">
    <property type="entry name" value="Glutaredoxin"/>
    <property type="match status" value="1"/>
</dbReference>
<dbReference type="PANTHER" id="PTHR44051">
    <property type="entry name" value="GLUTATHIONE S-TRANSFERASE-RELATED"/>
    <property type="match status" value="1"/>
</dbReference>
<name>A0ABT0B761_9SPHN</name>
<comment type="similarity">
    <text evidence="1">Belongs to the GST superfamily.</text>
</comment>
<dbReference type="SFLD" id="SFLDS00019">
    <property type="entry name" value="Glutathione_Transferase_(cytos"/>
    <property type="match status" value="1"/>
</dbReference>
<organism evidence="4 5">
    <name type="scientific">Novosphingobium album</name>
    <name type="common">ex Hu et al. 2023</name>
    <dbReference type="NCBI Taxonomy" id="2930093"/>
    <lineage>
        <taxon>Bacteria</taxon>
        <taxon>Pseudomonadati</taxon>
        <taxon>Pseudomonadota</taxon>
        <taxon>Alphaproteobacteria</taxon>
        <taxon>Sphingomonadales</taxon>
        <taxon>Sphingomonadaceae</taxon>
        <taxon>Novosphingobium</taxon>
    </lineage>
</organism>
<dbReference type="PANTHER" id="PTHR44051:SF8">
    <property type="entry name" value="GLUTATHIONE S-TRANSFERASE GSTA"/>
    <property type="match status" value="1"/>
</dbReference>
<dbReference type="Proteomes" id="UP001162880">
    <property type="component" value="Unassembled WGS sequence"/>
</dbReference>
<comment type="caution">
    <text evidence="4">The sequence shown here is derived from an EMBL/GenBank/DDBJ whole genome shotgun (WGS) entry which is preliminary data.</text>
</comment>
<accession>A0ABT0B761</accession>
<proteinExistence type="inferred from homology"/>
<dbReference type="SFLD" id="SFLDG00358">
    <property type="entry name" value="Main_(cytGST)"/>
    <property type="match status" value="1"/>
</dbReference>
<dbReference type="InterPro" id="IPR040079">
    <property type="entry name" value="Glutathione_S-Trfase"/>
</dbReference>
<gene>
    <name evidence="4" type="ORF">MTR64_19410</name>
</gene>